<dbReference type="InterPro" id="IPR050121">
    <property type="entry name" value="Cytochrome_P450_monoxygenase"/>
</dbReference>
<dbReference type="GO" id="GO:0020037">
    <property type="term" value="F:heme binding"/>
    <property type="evidence" value="ECO:0007669"/>
    <property type="project" value="InterPro"/>
</dbReference>
<dbReference type="OrthoDB" id="1470350at2759"/>
<keyword evidence="7" id="KW-0560">Oxidoreductase</keyword>
<evidence type="ECO:0000256" key="4">
    <source>
        <dbReference type="ARBA" id="ARBA00022723"/>
    </source>
</evidence>
<dbReference type="GO" id="GO:0004497">
    <property type="term" value="F:monooxygenase activity"/>
    <property type="evidence" value="ECO:0007669"/>
    <property type="project" value="UniProtKB-KW"/>
</dbReference>
<feature type="binding site" description="axial binding residue" evidence="6">
    <location>
        <position position="430"/>
    </location>
    <ligand>
        <name>heme</name>
        <dbReference type="ChEBI" id="CHEBI:30413"/>
    </ligand>
    <ligandPart>
        <name>Fe</name>
        <dbReference type="ChEBI" id="CHEBI:18248"/>
    </ligandPart>
</feature>
<dbReference type="RefSeq" id="XP_028463977.1">
    <property type="nucleotide sequence ID" value="XM_028608383.1"/>
</dbReference>
<dbReference type="PANTHER" id="PTHR24305">
    <property type="entry name" value="CYTOCHROME P450"/>
    <property type="match status" value="1"/>
</dbReference>
<sequence>IIYFLLSAVYNLFFHPLSKYPGPWWYAVSRLPYTIEIFRGTVTWTTKEMHMKYGHVVRIAPDTLSFTTSQAWQDIYGFRQASTGRGNIPKDPITYLSAGDAASAKEDDHHRRLRRIQSHAFSDKALVLQEAYLHQYTSLFIKKLREEVEKVTGTDSGAAVLNFSKWVNFLTTDIIGDLSFGESFGGLEQGEMHPWLDTVFWTLKAFTYLRELYRYPLLPMGAILACIPKEMVKHRAEALSFGATAASRRMAMETDRPDFMSYILKNSQGEKGMSRLEIEASAITFIIAGSETTATMMAGTMYMLCKSPATLRRLTETIRSEFASPSELTLVKLQHQEYLNAVINEGLRLYPPAPDGLFRRTKAQGATVAGHFIPPNTSVGINLLAAHRHPLNFHRPDEMVPERWLKPCPPEFEKDDRNVVKPFSVGPRDCLGKNLAWAEMRMILAYLVWHFDFEMVPETEGWIERQTVFMLWKKSDLLVKVSLREF</sequence>
<reference evidence="8 9" key="1">
    <citation type="journal article" date="2018" name="Mol. Ecol.">
        <title>The obligate alkalophilic soda-lake fungus Sodiomyces alkalinus has shifted to a protein diet.</title>
        <authorList>
            <person name="Grum-Grzhimaylo A.A."/>
            <person name="Falkoski D.L."/>
            <person name="van den Heuvel J."/>
            <person name="Valero-Jimenez C.A."/>
            <person name="Min B."/>
            <person name="Choi I.G."/>
            <person name="Lipzen A."/>
            <person name="Daum C.G."/>
            <person name="Aanen D.K."/>
            <person name="Tsang A."/>
            <person name="Henrissat B."/>
            <person name="Bilanenko E.N."/>
            <person name="de Vries R.P."/>
            <person name="van Kan J.A.L."/>
            <person name="Grigoriev I.V."/>
            <person name="Debets A.J.M."/>
        </authorList>
    </citation>
    <scope>NUCLEOTIDE SEQUENCE [LARGE SCALE GENOMIC DNA]</scope>
    <source>
        <strain evidence="8 9">F11</strain>
    </source>
</reference>
<comment type="similarity">
    <text evidence="2 7">Belongs to the cytochrome P450 family.</text>
</comment>
<dbReference type="GO" id="GO:0016705">
    <property type="term" value="F:oxidoreductase activity, acting on paired donors, with incorporation or reduction of molecular oxygen"/>
    <property type="evidence" value="ECO:0007669"/>
    <property type="project" value="InterPro"/>
</dbReference>
<dbReference type="EMBL" id="ML119060">
    <property type="protein sequence ID" value="ROT36171.1"/>
    <property type="molecule type" value="Genomic_DNA"/>
</dbReference>
<evidence type="ECO:0000256" key="5">
    <source>
        <dbReference type="ARBA" id="ARBA00023004"/>
    </source>
</evidence>
<evidence type="ECO:0000313" key="8">
    <source>
        <dbReference type="EMBL" id="ROT36171.1"/>
    </source>
</evidence>
<dbReference type="PANTHER" id="PTHR24305:SF210">
    <property type="entry name" value="CYTOCHROME P450 MONOOXYGENASE ASQL-RELATED"/>
    <property type="match status" value="1"/>
</dbReference>
<evidence type="ECO:0000256" key="3">
    <source>
        <dbReference type="ARBA" id="ARBA00022617"/>
    </source>
</evidence>
<keyword evidence="4 6" id="KW-0479">Metal-binding</keyword>
<comment type="cofactor">
    <cofactor evidence="1 6">
        <name>heme</name>
        <dbReference type="ChEBI" id="CHEBI:30413"/>
    </cofactor>
</comment>
<evidence type="ECO:0000256" key="2">
    <source>
        <dbReference type="ARBA" id="ARBA00010617"/>
    </source>
</evidence>
<gene>
    <name evidence="8" type="ORF">SODALDRAFT_283086</name>
</gene>
<dbReference type="PROSITE" id="PS00086">
    <property type="entry name" value="CYTOCHROME_P450"/>
    <property type="match status" value="1"/>
</dbReference>
<dbReference type="GeneID" id="39576861"/>
<dbReference type="Proteomes" id="UP000272025">
    <property type="component" value="Unassembled WGS sequence"/>
</dbReference>
<evidence type="ECO:0000256" key="1">
    <source>
        <dbReference type="ARBA" id="ARBA00001971"/>
    </source>
</evidence>
<dbReference type="InterPro" id="IPR017972">
    <property type="entry name" value="Cyt_P450_CS"/>
</dbReference>
<protein>
    <submittedName>
        <fullName evidence="8">Isotrichodermin C-15 hydroxylase</fullName>
    </submittedName>
</protein>
<dbReference type="InterPro" id="IPR002401">
    <property type="entry name" value="Cyt_P450_E_grp-I"/>
</dbReference>
<dbReference type="CDD" id="cd11058">
    <property type="entry name" value="CYP60B-like"/>
    <property type="match status" value="1"/>
</dbReference>
<keyword evidence="7" id="KW-0503">Monooxygenase</keyword>
<dbReference type="Pfam" id="PF00067">
    <property type="entry name" value="p450"/>
    <property type="match status" value="1"/>
</dbReference>
<dbReference type="InterPro" id="IPR036396">
    <property type="entry name" value="Cyt_P450_sf"/>
</dbReference>
<dbReference type="AlphaFoldDB" id="A0A3N2PNR2"/>
<name>A0A3N2PNR2_SODAK</name>
<dbReference type="SUPFAM" id="SSF48264">
    <property type="entry name" value="Cytochrome P450"/>
    <property type="match status" value="1"/>
</dbReference>
<dbReference type="GO" id="GO:0005506">
    <property type="term" value="F:iron ion binding"/>
    <property type="evidence" value="ECO:0007669"/>
    <property type="project" value="InterPro"/>
</dbReference>
<feature type="non-terminal residue" evidence="8">
    <location>
        <position position="1"/>
    </location>
</feature>
<keyword evidence="5 6" id="KW-0408">Iron</keyword>
<keyword evidence="9" id="KW-1185">Reference proteome</keyword>
<dbReference type="InterPro" id="IPR001128">
    <property type="entry name" value="Cyt_P450"/>
</dbReference>
<dbReference type="PRINTS" id="PR00463">
    <property type="entry name" value="EP450I"/>
</dbReference>
<evidence type="ECO:0000256" key="6">
    <source>
        <dbReference type="PIRSR" id="PIRSR602401-1"/>
    </source>
</evidence>
<evidence type="ECO:0000313" key="9">
    <source>
        <dbReference type="Proteomes" id="UP000272025"/>
    </source>
</evidence>
<dbReference type="PRINTS" id="PR00385">
    <property type="entry name" value="P450"/>
</dbReference>
<organism evidence="8 9">
    <name type="scientific">Sodiomyces alkalinus (strain CBS 110278 / VKM F-3762 / F11)</name>
    <name type="common">Alkaliphilic filamentous fungus</name>
    <dbReference type="NCBI Taxonomy" id="1314773"/>
    <lineage>
        <taxon>Eukaryota</taxon>
        <taxon>Fungi</taxon>
        <taxon>Dikarya</taxon>
        <taxon>Ascomycota</taxon>
        <taxon>Pezizomycotina</taxon>
        <taxon>Sordariomycetes</taxon>
        <taxon>Hypocreomycetidae</taxon>
        <taxon>Glomerellales</taxon>
        <taxon>Plectosphaerellaceae</taxon>
        <taxon>Sodiomyces</taxon>
    </lineage>
</organism>
<dbReference type="Gene3D" id="1.10.630.10">
    <property type="entry name" value="Cytochrome P450"/>
    <property type="match status" value="1"/>
</dbReference>
<dbReference type="STRING" id="1314773.A0A3N2PNR2"/>
<accession>A0A3N2PNR2</accession>
<keyword evidence="3 6" id="KW-0349">Heme</keyword>
<proteinExistence type="inferred from homology"/>
<evidence type="ECO:0000256" key="7">
    <source>
        <dbReference type="RuleBase" id="RU000461"/>
    </source>
</evidence>